<proteinExistence type="predicted"/>
<dbReference type="AlphaFoldDB" id="A0A5B7J700"/>
<dbReference type="EMBL" id="VSRR010095475">
    <property type="protein sequence ID" value="MPC93611.1"/>
    <property type="molecule type" value="Genomic_DNA"/>
</dbReference>
<evidence type="ECO:0000256" key="1">
    <source>
        <dbReference type="SAM" id="MobiDB-lite"/>
    </source>
</evidence>
<evidence type="ECO:0000313" key="3">
    <source>
        <dbReference type="Proteomes" id="UP000324222"/>
    </source>
</evidence>
<gene>
    <name evidence="2" type="ORF">E2C01_088745</name>
</gene>
<keyword evidence="3" id="KW-1185">Reference proteome</keyword>
<dbReference type="Proteomes" id="UP000324222">
    <property type="component" value="Unassembled WGS sequence"/>
</dbReference>
<comment type="caution">
    <text evidence="2">The sequence shown here is derived from an EMBL/GenBank/DDBJ whole genome shotgun (WGS) entry which is preliminary data.</text>
</comment>
<accession>A0A5B7J700</accession>
<protein>
    <submittedName>
        <fullName evidence="2">Uncharacterized protein</fullName>
    </submittedName>
</protein>
<organism evidence="2 3">
    <name type="scientific">Portunus trituberculatus</name>
    <name type="common">Swimming crab</name>
    <name type="synonym">Neptunus trituberculatus</name>
    <dbReference type="NCBI Taxonomy" id="210409"/>
    <lineage>
        <taxon>Eukaryota</taxon>
        <taxon>Metazoa</taxon>
        <taxon>Ecdysozoa</taxon>
        <taxon>Arthropoda</taxon>
        <taxon>Crustacea</taxon>
        <taxon>Multicrustacea</taxon>
        <taxon>Malacostraca</taxon>
        <taxon>Eumalacostraca</taxon>
        <taxon>Eucarida</taxon>
        <taxon>Decapoda</taxon>
        <taxon>Pleocyemata</taxon>
        <taxon>Brachyura</taxon>
        <taxon>Eubrachyura</taxon>
        <taxon>Portunoidea</taxon>
        <taxon>Portunidae</taxon>
        <taxon>Portuninae</taxon>
        <taxon>Portunus</taxon>
    </lineage>
</organism>
<sequence length="31" mass="3352">MGRGVKGDVTARRELSSPGGYVEEVDDVGEW</sequence>
<feature type="compositionally biased region" description="Basic and acidic residues" evidence="1">
    <location>
        <begin position="1"/>
        <end position="15"/>
    </location>
</feature>
<reference evidence="2 3" key="1">
    <citation type="submission" date="2019-05" db="EMBL/GenBank/DDBJ databases">
        <title>Another draft genome of Portunus trituberculatus and its Hox gene families provides insights of decapod evolution.</title>
        <authorList>
            <person name="Jeong J.-H."/>
            <person name="Song I."/>
            <person name="Kim S."/>
            <person name="Choi T."/>
            <person name="Kim D."/>
            <person name="Ryu S."/>
            <person name="Kim W."/>
        </authorList>
    </citation>
    <scope>NUCLEOTIDE SEQUENCE [LARGE SCALE GENOMIC DNA]</scope>
    <source>
        <tissue evidence="2">Muscle</tissue>
    </source>
</reference>
<evidence type="ECO:0000313" key="2">
    <source>
        <dbReference type="EMBL" id="MPC93611.1"/>
    </source>
</evidence>
<feature type="region of interest" description="Disordered" evidence="1">
    <location>
        <begin position="1"/>
        <end position="31"/>
    </location>
</feature>
<name>A0A5B7J700_PORTR</name>